<name>A0A6P5THX4_PRUAV</name>
<organism evidence="2 3">
    <name type="scientific">Prunus avium</name>
    <name type="common">Cherry</name>
    <name type="synonym">Cerasus avium</name>
    <dbReference type="NCBI Taxonomy" id="42229"/>
    <lineage>
        <taxon>Eukaryota</taxon>
        <taxon>Viridiplantae</taxon>
        <taxon>Streptophyta</taxon>
        <taxon>Embryophyta</taxon>
        <taxon>Tracheophyta</taxon>
        <taxon>Spermatophyta</taxon>
        <taxon>Magnoliopsida</taxon>
        <taxon>eudicotyledons</taxon>
        <taxon>Gunneridae</taxon>
        <taxon>Pentapetalae</taxon>
        <taxon>rosids</taxon>
        <taxon>fabids</taxon>
        <taxon>Rosales</taxon>
        <taxon>Rosaceae</taxon>
        <taxon>Amygdaloideae</taxon>
        <taxon>Amygdaleae</taxon>
        <taxon>Prunus</taxon>
    </lineage>
</organism>
<gene>
    <name evidence="3" type="primary">LOC110767473</name>
</gene>
<accession>A0A6P5THX4</accession>
<dbReference type="GeneID" id="110767473"/>
<dbReference type="RefSeq" id="XP_021826707.1">
    <property type="nucleotide sequence ID" value="XM_021971015.1"/>
</dbReference>
<dbReference type="NCBIfam" id="TIGR01640">
    <property type="entry name" value="F_box_assoc_1"/>
    <property type="match status" value="1"/>
</dbReference>
<dbReference type="InterPro" id="IPR017451">
    <property type="entry name" value="F-box-assoc_interact_dom"/>
</dbReference>
<dbReference type="PROSITE" id="PS50181">
    <property type="entry name" value="FBOX"/>
    <property type="match status" value="1"/>
</dbReference>
<dbReference type="PANTHER" id="PTHR31672">
    <property type="entry name" value="BNACNNG10540D PROTEIN"/>
    <property type="match status" value="1"/>
</dbReference>
<dbReference type="Pfam" id="PF07734">
    <property type="entry name" value="FBA_1"/>
    <property type="match status" value="1"/>
</dbReference>
<dbReference type="SMART" id="SM00256">
    <property type="entry name" value="FBOX"/>
    <property type="match status" value="1"/>
</dbReference>
<dbReference type="Gene3D" id="1.20.1280.50">
    <property type="match status" value="1"/>
</dbReference>
<dbReference type="InterPro" id="IPR050796">
    <property type="entry name" value="SCF_F-box_component"/>
</dbReference>
<proteinExistence type="predicted"/>
<evidence type="ECO:0000259" key="1">
    <source>
        <dbReference type="PROSITE" id="PS50181"/>
    </source>
</evidence>
<dbReference type="InterPro" id="IPR036047">
    <property type="entry name" value="F-box-like_dom_sf"/>
</dbReference>
<evidence type="ECO:0000313" key="3">
    <source>
        <dbReference type="RefSeq" id="XP_021826707.1"/>
    </source>
</evidence>
<sequence>MSLLVIVQEKRKQRSPKMKNMNPSKRVPNRAATCSKDTERLGEKWQQPGGPCPCTYFQQLPQAIAMEILSRLSMKTLFNCRCVCKEWLSLISDPHFTHLHLSRSRIGILIKKYPHNLKSWKPELTHVEECAESDLWVDTMNFTDNVPISEFGLVNSCNGLVCLSGPHKYDPCYVCNPILGEFIIIPPTQKGRGWCSFVGFGFSVRTNEYKVLQTSLSDNFCKAEAEIYTIGTGLWRSIGNAPMDFPELPFNSYLRGALHWVSYGGNMSMLINTFNYGTEQFQRLPSPSCFGQRKKQSSESFKLGVLGGCLLLSVLDDESRKIGMWVMKDYGVQESWTKFLVIIENLFQRTHFFSLHEPIMFLSNGEILMVHNSWDVLCYNKEKKSFREIRITGTQSSFSFDAIAYSPSFVSLYDVSRGEKVKRVRGRNKSDKLLAVGSSDCVGSGMPPYKYRKLN</sequence>
<dbReference type="CDD" id="cd22157">
    <property type="entry name" value="F-box_AtFBW1-like"/>
    <property type="match status" value="1"/>
</dbReference>
<dbReference type="SUPFAM" id="SSF81383">
    <property type="entry name" value="F-box domain"/>
    <property type="match status" value="1"/>
</dbReference>
<reference evidence="3" key="1">
    <citation type="submission" date="2025-08" db="UniProtKB">
        <authorList>
            <consortium name="RefSeq"/>
        </authorList>
    </citation>
    <scope>IDENTIFICATION</scope>
</reference>
<dbReference type="Proteomes" id="UP000515124">
    <property type="component" value="Unplaced"/>
</dbReference>
<protein>
    <submittedName>
        <fullName evidence="3">F-box protein At3g07870-like</fullName>
    </submittedName>
</protein>
<dbReference type="KEGG" id="pavi:110767473"/>
<dbReference type="InterPro" id="IPR006527">
    <property type="entry name" value="F-box-assoc_dom_typ1"/>
</dbReference>
<feature type="domain" description="F-box" evidence="1">
    <location>
        <begin position="54"/>
        <end position="99"/>
    </location>
</feature>
<dbReference type="InterPro" id="IPR001810">
    <property type="entry name" value="F-box_dom"/>
</dbReference>
<dbReference type="AlphaFoldDB" id="A0A6P5THX4"/>
<dbReference type="PANTHER" id="PTHR31672:SF13">
    <property type="entry name" value="F-BOX PROTEIN CPR30-LIKE"/>
    <property type="match status" value="1"/>
</dbReference>
<keyword evidence="2" id="KW-1185">Reference proteome</keyword>
<evidence type="ECO:0000313" key="2">
    <source>
        <dbReference type="Proteomes" id="UP000515124"/>
    </source>
</evidence>
<dbReference type="Pfam" id="PF00646">
    <property type="entry name" value="F-box"/>
    <property type="match status" value="1"/>
</dbReference>